<dbReference type="Ensembl" id="ENSSFAT00005054210.1">
    <property type="protein sequence ID" value="ENSSFAP00005052548.1"/>
    <property type="gene ID" value="ENSSFAG00005025148.1"/>
</dbReference>
<dbReference type="CDD" id="cd09078">
    <property type="entry name" value="nSMase"/>
    <property type="match status" value="1"/>
</dbReference>
<evidence type="ECO:0000256" key="31">
    <source>
        <dbReference type="ARBA" id="ARBA00081703"/>
    </source>
</evidence>
<comment type="catalytic activity">
    <reaction evidence="24">
        <text>an N-(acyl)-sphingosylphosphocholine + H2O = an N-acyl-sphingoid base + phosphocholine + H(+)</text>
        <dbReference type="Rhea" id="RHEA:45300"/>
        <dbReference type="ChEBI" id="CHEBI:15377"/>
        <dbReference type="ChEBI" id="CHEBI:15378"/>
        <dbReference type="ChEBI" id="CHEBI:64583"/>
        <dbReference type="ChEBI" id="CHEBI:83273"/>
        <dbReference type="ChEBI" id="CHEBI:295975"/>
    </reaction>
    <physiologicalReaction direction="left-to-right" evidence="24">
        <dbReference type="Rhea" id="RHEA:45301"/>
    </physiologicalReaction>
</comment>
<evidence type="ECO:0000256" key="30">
    <source>
        <dbReference type="ARBA" id="ARBA00076605"/>
    </source>
</evidence>
<evidence type="ECO:0000256" key="28">
    <source>
        <dbReference type="ARBA" id="ARBA00051412"/>
    </source>
</evidence>
<dbReference type="AlphaFoldDB" id="A0A672JE79"/>
<evidence type="ECO:0000256" key="32">
    <source>
        <dbReference type="SAM" id="MobiDB-lite"/>
    </source>
</evidence>
<dbReference type="GO" id="GO:0006684">
    <property type="term" value="P:sphingomyelin metabolic process"/>
    <property type="evidence" value="ECO:0007669"/>
    <property type="project" value="TreeGrafter"/>
</dbReference>
<evidence type="ECO:0000256" key="12">
    <source>
        <dbReference type="ARBA" id="ARBA00022842"/>
    </source>
</evidence>
<comment type="catalytic activity">
    <reaction evidence="26">
        <text>N-(hexadecanoyl)-sphing-4-enine-1-phosphocholine + H2O = N-hexadecanoylsphing-4-enine + phosphocholine + H(+)</text>
        <dbReference type="Rhea" id="RHEA:45644"/>
        <dbReference type="ChEBI" id="CHEBI:15377"/>
        <dbReference type="ChEBI" id="CHEBI:15378"/>
        <dbReference type="ChEBI" id="CHEBI:72959"/>
        <dbReference type="ChEBI" id="CHEBI:78646"/>
        <dbReference type="ChEBI" id="CHEBI:295975"/>
    </reaction>
    <physiologicalReaction direction="left-to-right" evidence="26">
        <dbReference type="Rhea" id="RHEA:45645"/>
    </physiologicalReaction>
</comment>
<evidence type="ECO:0000256" key="3">
    <source>
        <dbReference type="ARBA" id="ARBA00004760"/>
    </source>
</evidence>
<evidence type="ECO:0000259" key="34">
    <source>
        <dbReference type="Pfam" id="PF03372"/>
    </source>
</evidence>
<dbReference type="GO" id="GO:0004767">
    <property type="term" value="F:sphingomyelin phosphodiesterase activity"/>
    <property type="evidence" value="ECO:0007669"/>
    <property type="project" value="UniProtKB-EC"/>
</dbReference>
<name>A0A672JE79_SALFA</name>
<evidence type="ECO:0000256" key="24">
    <source>
        <dbReference type="ARBA" id="ARBA00048325"/>
    </source>
</evidence>
<evidence type="ECO:0000256" key="5">
    <source>
        <dbReference type="ARBA" id="ARBA00006335"/>
    </source>
</evidence>
<feature type="region of interest" description="Disordered" evidence="32">
    <location>
        <begin position="299"/>
        <end position="329"/>
    </location>
</feature>
<keyword evidence="9" id="KW-0597">Phosphoprotein</keyword>
<comment type="pathway">
    <text evidence="3">Lipid metabolism; sphingolipid metabolism.</text>
</comment>
<gene>
    <name evidence="35" type="primary">smpd3</name>
</gene>
<reference evidence="35" key="2">
    <citation type="submission" date="2025-08" db="UniProtKB">
        <authorList>
            <consortium name="Ensembl"/>
        </authorList>
    </citation>
    <scope>IDENTIFICATION</scope>
</reference>
<dbReference type="EC" id="3.1.4.12" evidence="6"/>
<evidence type="ECO:0000256" key="14">
    <source>
        <dbReference type="ARBA" id="ARBA00023034"/>
    </source>
</evidence>
<dbReference type="GO" id="GO:0000139">
    <property type="term" value="C:Golgi membrane"/>
    <property type="evidence" value="ECO:0007669"/>
    <property type="project" value="UniProtKB-SubCell"/>
</dbReference>
<feature type="region of interest" description="Disordered" evidence="32">
    <location>
        <begin position="195"/>
        <end position="254"/>
    </location>
</feature>
<evidence type="ECO:0000256" key="22">
    <source>
        <dbReference type="ARBA" id="ARBA00047675"/>
    </source>
</evidence>
<evidence type="ECO:0000256" key="15">
    <source>
        <dbReference type="ARBA" id="ARBA00023098"/>
    </source>
</evidence>
<evidence type="ECO:0000256" key="16">
    <source>
        <dbReference type="ARBA" id="ARBA00023136"/>
    </source>
</evidence>
<accession>A0A672JE79</accession>
<evidence type="ECO:0000256" key="8">
    <source>
        <dbReference type="ARBA" id="ARBA00022475"/>
    </source>
</evidence>
<keyword evidence="7" id="KW-0217">Developmental protein</keyword>
<evidence type="ECO:0000256" key="33">
    <source>
        <dbReference type="SAM" id="Phobius"/>
    </source>
</evidence>
<dbReference type="Pfam" id="PF03372">
    <property type="entry name" value="Exo_endo_phos"/>
    <property type="match status" value="1"/>
</dbReference>
<evidence type="ECO:0000256" key="9">
    <source>
        <dbReference type="ARBA" id="ARBA00022553"/>
    </source>
</evidence>
<keyword evidence="17" id="KW-0564">Palmitate</keyword>
<sequence>MVLHITPYSSACLHFLDGLSWSLVFPCYWLLDRLLASCVATSLEKRQRSQDPCSFLTLCVLISAPLYLLLVLASLPFALLGFILWAPLQAVRQPYLYTFHRADKHQAEQGQGGAGIGEWRPQGRSFCFCSANVCLLPDSLARFNNLSDTHRRAREVGKRIRNGASRPQIKIYIDSPTNTSISAASFSSLATGFRRTSSLDQRPDQTHTNGPADPETEPLTECPIHPSGGTDCPVHPSAGTQGSPECPVHHDKAEGSPVDCPLHNSSDCPVHTSAEGPDCPVHSPASPDYCPLHTSGVQISISAPEPDPEEEGDTGNHRSGEQMGADTGSMTASRESLARYHGNDGGVGISSNNTLSHVPRTSIFKRAARKRRHGDETFDHEISAFFPANLDFLALQEVFDHGATTRLRGQLHRYFPYVLSDVGRYGWKGCCSRFKFLNSGLILASRYPILDARYECYPNGRGEDALAAKGALFAKVHVGTSHQEQRVVGYLTCTHLHAIEGDSSVRCEQLDLLLQWGAEFRQSSSQPPEGEKVLEDLVAFDVILGDLNFDNCSSEDKLEQQHALFTQYKDPCRLGPGEDKPWALGTLLDPSGLYDDDVSSPESLQKVMENEEGRKEYLVFPPSKSQCPASSQKGRKIPLKGNGRRIDYILYSDEGLQQDWKLELEEFSFVTQLAGLTDHLSVAMRLAVSTGEEEP</sequence>
<evidence type="ECO:0000256" key="19">
    <source>
        <dbReference type="ARBA" id="ARBA00023306"/>
    </source>
</evidence>
<comment type="pathway">
    <text evidence="4">Sphingolipid metabolism.</text>
</comment>
<evidence type="ECO:0000256" key="26">
    <source>
        <dbReference type="ARBA" id="ARBA00049371"/>
    </source>
</evidence>
<evidence type="ECO:0000256" key="7">
    <source>
        <dbReference type="ARBA" id="ARBA00022473"/>
    </source>
</evidence>
<evidence type="ECO:0000256" key="17">
    <source>
        <dbReference type="ARBA" id="ARBA00023139"/>
    </source>
</evidence>
<comment type="catalytic activity">
    <reaction evidence="21">
        <text>a sphingomyelin + H2O = phosphocholine + an N-acylsphing-4-enine + H(+)</text>
        <dbReference type="Rhea" id="RHEA:19253"/>
        <dbReference type="ChEBI" id="CHEBI:15377"/>
        <dbReference type="ChEBI" id="CHEBI:15378"/>
        <dbReference type="ChEBI" id="CHEBI:17636"/>
        <dbReference type="ChEBI" id="CHEBI:52639"/>
        <dbReference type="ChEBI" id="CHEBI:295975"/>
        <dbReference type="EC" id="3.1.4.12"/>
    </reaction>
    <physiologicalReaction direction="left-to-right" evidence="21">
        <dbReference type="Rhea" id="RHEA:19254"/>
    </physiologicalReaction>
</comment>
<keyword evidence="33" id="KW-1133">Transmembrane helix</keyword>
<dbReference type="InterPro" id="IPR036691">
    <property type="entry name" value="Endo/exonu/phosph_ase_sf"/>
</dbReference>
<evidence type="ECO:0000256" key="6">
    <source>
        <dbReference type="ARBA" id="ARBA00012369"/>
    </source>
</evidence>
<dbReference type="PANTHER" id="PTHR16320:SF8">
    <property type="entry name" value="SPHINGOMYELIN PHOSPHODIESTERASE 3"/>
    <property type="match status" value="1"/>
</dbReference>
<keyword evidence="18" id="KW-0449">Lipoprotein</keyword>
<dbReference type="SUPFAM" id="SSF56219">
    <property type="entry name" value="DNase I-like"/>
    <property type="match status" value="1"/>
</dbReference>
<keyword evidence="8" id="KW-1003">Cell membrane</keyword>
<comment type="catalytic activity">
    <reaction evidence="28">
        <text>N-(tetracosanoyl)-sphing-4-enine-1-phosphocholine + H2O = N-tetracosanoyl-sphing-4-enine + phosphocholine + H(+)</text>
        <dbReference type="Rhea" id="RHEA:45324"/>
        <dbReference type="ChEBI" id="CHEBI:15377"/>
        <dbReference type="ChEBI" id="CHEBI:15378"/>
        <dbReference type="ChEBI" id="CHEBI:72965"/>
        <dbReference type="ChEBI" id="CHEBI:83360"/>
        <dbReference type="ChEBI" id="CHEBI:295975"/>
    </reaction>
    <physiologicalReaction direction="left-to-right" evidence="28">
        <dbReference type="Rhea" id="RHEA:45325"/>
    </physiologicalReaction>
</comment>
<dbReference type="GO" id="GO:0005886">
    <property type="term" value="C:plasma membrane"/>
    <property type="evidence" value="ECO:0007669"/>
    <property type="project" value="UniProtKB-SubCell"/>
</dbReference>
<keyword evidence="13" id="KW-0746">Sphingolipid metabolism</keyword>
<evidence type="ECO:0000313" key="35">
    <source>
        <dbReference type="Ensembl" id="ENSSFAP00005052548.1"/>
    </source>
</evidence>
<dbReference type="InParanoid" id="A0A672JE79"/>
<comment type="catalytic activity">
    <reaction evidence="25">
        <text>1-O-octadecyl-sn-glycero-3-phosphocholine + H2O = 1-O-octadecyl-sn-glycerol + phosphocholine + H(+)</text>
        <dbReference type="Rhea" id="RHEA:39923"/>
        <dbReference type="ChEBI" id="CHEBI:15377"/>
        <dbReference type="ChEBI" id="CHEBI:15378"/>
        <dbReference type="ChEBI" id="CHEBI:74001"/>
        <dbReference type="ChEBI" id="CHEBI:75216"/>
        <dbReference type="ChEBI" id="CHEBI:295975"/>
    </reaction>
    <physiologicalReaction direction="left-to-right" evidence="25">
        <dbReference type="Rhea" id="RHEA:39924"/>
    </physiologicalReaction>
</comment>
<comment type="subcellular location">
    <subcellularLocation>
        <location evidence="2">Cell membrane</location>
        <topology evidence="2">Lipid-anchor</topology>
    </subcellularLocation>
    <subcellularLocation>
        <location evidence="20">Golgi apparatus membrane</location>
        <topology evidence="20">Lipid-anchor</topology>
    </subcellularLocation>
</comment>
<keyword evidence="36" id="KW-1185">Reference proteome</keyword>
<keyword evidence="10" id="KW-0479">Metal-binding</keyword>
<evidence type="ECO:0000256" key="29">
    <source>
        <dbReference type="ARBA" id="ARBA00068544"/>
    </source>
</evidence>
<dbReference type="PANTHER" id="PTHR16320">
    <property type="entry name" value="SPHINGOMYELINASE FAMILY MEMBER"/>
    <property type="match status" value="1"/>
</dbReference>
<evidence type="ECO:0000256" key="11">
    <source>
        <dbReference type="ARBA" id="ARBA00022801"/>
    </source>
</evidence>
<dbReference type="Proteomes" id="UP000472267">
    <property type="component" value="Chromosome 7"/>
</dbReference>
<dbReference type="Gene3D" id="3.60.10.10">
    <property type="entry name" value="Endonuclease/exonuclease/phosphatase"/>
    <property type="match status" value="1"/>
</dbReference>
<comment type="similarity">
    <text evidence="5">Belongs to the neutral sphingomyelinase family.</text>
</comment>
<evidence type="ECO:0000256" key="20">
    <source>
        <dbReference type="ARBA" id="ARBA00037794"/>
    </source>
</evidence>
<evidence type="ECO:0000256" key="18">
    <source>
        <dbReference type="ARBA" id="ARBA00023288"/>
    </source>
</evidence>
<evidence type="ECO:0000256" key="1">
    <source>
        <dbReference type="ARBA" id="ARBA00001946"/>
    </source>
</evidence>
<evidence type="ECO:0000313" key="36">
    <source>
        <dbReference type="Proteomes" id="UP000472267"/>
    </source>
</evidence>
<reference evidence="35" key="1">
    <citation type="submission" date="2019-06" db="EMBL/GenBank/DDBJ databases">
        <authorList>
            <consortium name="Wellcome Sanger Institute Data Sharing"/>
        </authorList>
    </citation>
    <scope>NUCLEOTIDE SEQUENCE [LARGE SCALE GENOMIC DNA]</scope>
</reference>
<comment type="catalytic activity">
    <reaction evidence="22">
        <text>a sphingosylphosphocholine + H2O = a sphingoid base + phosphocholine + H(+)</text>
        <dbReference type="Rhea" id="RHEA:45296"/>
        <dbReference type="ChEBI" id="CHEBI:15377"/>
        <dbReference type="ChEBI" id="CHEBI:15378"/>
        <dbReference type="ChEBI" id="CHEBI:84410"/>
        <dbReference type="ChEBI" id="CHEBI:85171"/>
        <dbReference type="ChEBI" id="CHEBI:295975"/>
    </reaction>
    <physiologicalReaction direction="left-to-right" evidence="22">
        <dbReference type="Rhea" id="RHEA:45297"/>
    </physiologicalReaction>
</comment>
<dbReference type="GO" id="GO:0005576">
    <property type="term" value="C:extracellular region"/>
    <property type="evidence" value="ECO:0007669"/>
    <property type="project" value="InterPro"/>
</dbReference>
<dbReference type="InterPro" id="IPR038772">
    <property type="entry name" value="Sph/SMPD2-like"/>
</dbReference>
<protein>
    <recommendedName>
        <fullName evidence="29">Sphingomyelin phosphodiesterase 3</fullName>
        <ecNumber evidence="6">3.1.4.12</ecNumber>
    </recommendedName>
    <alternativeName>
        <fullName evidence="31">Neutral sphingomyelinase 2</fullName>
    </alternativeName>
    <alternativeName>
        <fullName evidence="30">Neutral sphingomyelinase II</fullName>
    </alternativeName>
</protein>
<dbReference type="GO" id="GO:0046872">
    <property type="term" value="F:metal ion binding"/>
    <property type="evidence" value="ECO:0007669"/>
    <property type="project" value="UniProtKB-KW"/>
</dbReference>
<keyword evidence="14" id="KW-0333">Golgi apparatus</keyword>
<keyword evidence="15" id="KW-0443">Lipid metabolism</keyword>
<comment type="catalytic activity">
    <reaction evidence="23">
        <text>1-hexadecanoyl-sn-glycero-3-phosphocholine + H2O = 1-hexadecanoyl-sn-glycerol + phosphocholine + H(+)</text>
        <dbReference type="Rhea" id="RHEA:41119"/>
        <dbReference type="ChEBI" id="CHEBI:15377"/>
        <dbReference type="ChEBI" id="CHEBI:15378"/>
        <dbReference type="ChEBI" id="CHEBI:72998"/>
        <dbReference type="ChEBI" id="CHEBI:75542"/>
        <dbReference type="ChEBI" id="CHEBI:295975"/>
    </reaction>
    <physiologicalReaction direction="left-to-right" evidence="23">
        <dbReference type="Rhea" id="RHEA:41120"/>
    </physiologicalReaction>
</comment>
<organism evidence="35 36">
    <name type="scientific">Salarias fasciatus</name>
    <name type="common">Jewelled blenny</name>
    <name type="synonym">Blennius fasciatus</name>
    <dbReference type="NCBI Taxonomy" id="181472"/>
    <lineage>
        <taxon>Eukaryota</taxon>
        <taxon>Metazoa</taxon>
        <taxon>Chordata</taxon>
        <taxon>Craniata</taxon>
        <taxon>Vertebrata</taxon>
        <taxon>Euteleostomi</taxon>
        <taxon>Actinopterygii</taxon>
        <taxon>Neopterygii</taxon>
        <taxon>Teleostei</taxon>
        <taxon>Neoteleostei</taxon>
        <taxon>Acanthomorphata</taxon>
        <taxon>Ovalentaria</taxon>
        <taxon>Blenniimorphae</taxon>
        <taxon>Blenniiformes</taxon>
        <taxon>Blennioidei</taxon>
        <taxon>Blenniidae</taxon>
        <taxon>Salariinae</taxon>
        <taxon>Salarias</taxon>
    </lineage>
</organism>
<evidence type="ECO:0000256" key="4">
    <source>
        <dbReference type="ARBA" id="ARBA00004991"/>
    </source>
</evidence>
<dbReference type="UniPathway" id="UPA00222"/>
<evidence type="ECO:0000256" key="2">
    <source>
        <dbReference type="ARBA" id="ARBA00004193"/>
    </source>
</evidence>
<proteinExistence type="inferred from homology"/>
<comment type="cofactor">
    <cofactor evidence="1">
        <name>Mg(2+)</name>
        <dbReference type="ChEBI" id="CHEBI:18420"/>
    </cofactor>
</comment>
<evidence type="ECO:0000256" key="13">
    <source>
        <dbReference type="ARBA" id="ARBA00022919"/>
    </source>
</evidence>
<keyword evidence="11" id="KW-0378">Hydrolase</keyword>
<feature type="domain" description="Endonuclease/exonuclease/phosphatase" evidence="34">
    <location>
        <begin position="372"/>
        <end position="659"/>
    </location>
</feature>
<comment type="catalytic activity">
    <reaction evidence="27">
        <text>N-(15Z-tetracosenoyl)sphing-4-enine-1-phosphocholine + H2O = N-(15Z-tetracosenoyl)-sphing-4-enine + phosphocholine + H(+)</text>
        <dbReference type="Rhea" id="RHEA:45320"/>
        <dbReference type="ChEBI" id="CHEBI:15377"/>
        <dbReference type="ChEBI" id="CHEBI:15378"/>
        <dbReference type="ChEBI" id="CHEBI:74450"/>
        <dbReference type="ChEBI" id="CHEBI:74535"/>
        <dbReference type="ChEBI" id="CHEBI:295975"/>
    </reaction>
    <physiologicalReaction direction="left-to-right" evidence="27">
        <dbReference type="Rhea" id="RHEA:45321"/>
    </physiologicalReaction>
</comment>
<dbReference type="InterPro" id="IPR017766">
    <property type="entry name" value="Sphingomyelinase/PLipase_C"/>
</dbReference>
<evidence type="ECO:0000256" key="25">
    <source>
        <dbReference type="ARBA" id="ARBA00049346"/>
    </source>
</evidence>
<dbReference type="OMA" id="EENGHMS"/>
<dbReference type="InterPro" id="IPR005135">
    <property type="entry name" value="Endo/exonuclease/phosphatase"/>
</dbReference>
<keyword evidence="19" id="KW-0131">Cell cycle</keyword>
<keyword evidence="33" id="KW-0812">Transmembrane</keyword>
<evidence type="ECO:0000256" key="23">
    <source>
        <dbReference type="ARBA" id="ARBA00048209"/>
    </source>
</evidence>
<keyword evidence="16 33" id="KW-0472">Membrane</keyword>
<evidence type="ECO:0000256" key="27">
    <source>
        <dbReference type="ARBA" id="ARBA00050994"/>
    </source>
</evidence>
<dbReference type="FunCoup" id="A0A672JE79">
    <property type="interactions" value="678"/>
</dbReference>
<evidence type="ECO:0000256" key="21">
    <source>
        <dbReference type="ARBA" id="ARBA00047268"/>
    </source>
</evidence>
<reference evidence="35" key="3">
    <citation type="submission" date="2025-09" db="UniProtKB">
        <authorList>
            <consortium name="Ensembl"/>
        </authorList>
    </citation>
    <scope>IDENTIFICATION</scope>
</reference>
<dbReference type="FunFam" id="3.60.10.10:FF:000015">
    <property type="entry name" value="sphingomyelin phosphodiesterase 3"/>
    <property type="match status" value="1"/>
</dbReference>
<feature type="transmembrane region" description="Helical" evidence="33">
    <location>
        <begin position="55"/>
        <end position="85"/>
    </location>
</feature>
<keyword evidence="12" id="KW-0460">Magnesium</keyword>
<evidence type="ECO:0000256" key="10">
    <source>
        <dbReference type="ARBA" id="ARBA00022723"/>
    </source>
</evidence>